<feature type="region of interest" description="Disordered" evidence="1">
    <location>
        <begin position="50"/>
        <end position="85"/>
    </location>
</feature>
<organism evidence="2 3">
    <name type="scientific">Mycena belliarum</name>
    <dbReference type="NCBI Taxonomy" id="1033014"/>
    <lineage>
        <taxon>Eukaryota</taxon>
        <taxon>Fungi</taxon>
        <taxon>Dikarya</taxon>
        <taxon>Basidiomycota</taxon>
        <taxon>Agaricomycotina</taxon>
        <taxon>Agaricomycetes</taxon>
        <taxon>Agaricomycetidae</taxon>
        <taxon>Agaricales</taxon>
        <taxon>Marasmiineae</taxon>
        <taxon>Mycenaceae</taxon>
        <taxon>Mycena</taxon>
    </lineage>
</organism>
<dbReference type="Proteomes" id="UP001222325">
    <property type="component" value="Unassembled WGS sequence"/>
</dbReference>
<name>A0AAD6XZJ5_9AGAR</name>
<keyword evidence="3" id="KW-1185">Reference proteome</keyword>
<feature type="non-terminal residue" evidence="2">
    <location>
        <position position="1"/>
    </location>
</feature>
<evidence type="ECO:0000256" key="1">
    <source>
        <dbReference type="SAM" id="MobiDB-lite"/>
    </source>
</evidence>
<comment type="caution">
    <text evidence="2">The sequence shown here is derived from an EMBL/GenBank/DDBJ whole genome shotgun (WGS) entry which is preliminary data.</text>
</comment>
<accession>A0AAD6XZJ5</accession>
<evidence type="ECO:0000313" key="2">
    <source>
        <dbReference type="EMBL" id="KAJ7103547.1"/>
    </source>
</evidence>
<sequence length="359" mass="39670">MAYPYYNYAPTQIYAQQPMMAQAGTSGGYMPIYAPAAAAYASAPQHAQTPFIPPGAMLETPPPGQSQPLQTTARPNHSRRAATTPLPLKSALKKTAVAGVAPIPAPQVEPETARRRSNSRVNATAALQNQGSQPPGKESYHMFVTFKGDSELLFENTLENAKAEIEKEIFPIWPHGVESSQLRDSNWKIRFRSTPWNMSGPDVEIAWKLVISLFTLFSVRGFSFLTSTKCTTTQPRLIFRMTKMDKESIFFLAYFSRGGRRVSLINPPHHIAIAFGSKLKGFLPNRVEVVHEKGMVIVETKREVGTGVKPSHFLMEILKAMMDFGFDLNATVPMARGGPLGMGARRELFVFKGVIPQAQ</sequence>
<gene>
    <name evidence="2" type="ORF">B0H15DRAFT_926740</name>
</gene>
<feature type="region of interest" description="Disordered" evidence="1">
    <location>
        <begin position="102"/>
        <end position="121"/>
    </location>
</feature>
<dbReference type="AlphaFoldDB" id="A0AAD6XZJ5"/>
<feature type="compositionally biased region" description="Polar residues" evidence="1">
    <location>
        <begin position="66"/>
        <end position="75"/>
    </location>
</feature>
<protein>
    <submittedName>
        <fullName evidence="2">Uncharacterized protein</fullName>
    </submittedName>
</protein>
<dbReference type="EMBL" id="JARJCN010000002">
    <property type="protein sequence ID" value="KAJ7103547.1"/>
    <property type="molecule type" value="Genomic_DNA"/>
</dbReference>
<reference evidence="2" key="1">
    <citation type="submission" date="2023-03" db="EMBL/GenBank/DDBJ databases">
        <title>Massive genome expansion in bonnet fungi (Mycena s.s.) driven by repeated elements and novel gene families across ecological guilds.</title>
        <authorList>
            <consortium name="Lawrence Berkeley National Laboratory"/>
            <person name="Harder C.B."/>
            <person name="Miyauchi S."/>
            <person name="Viragh M."/>
            <person name="Kuo A."/>
            <person name="Thoen E."/>
            <person name="Andreopoulos B."/>
            <person name="Lu D."/>
            <person name="Skrede I."/>
            <person name="Drula E."/>
            <person name="Henrissat B."/>
            <person name="Morin E."/>
            <person name="Kohler A."/>
            <person name="Barry K."/>
            <person name="LaButti K."/>
            <person name="Morin E."/>
            <person name="Salamov A."/>
            <person name="Lipzen A."/>
            <person name="Mereny Z."/>
            <person name="Hegedus B."/>
            <person name="Baldrian P."/>
            <person name="Stursova M."/>
            <person name="Weitz H."/>
            <person name="Taylor A."/>
            <person name="Grigoriev I.V."/>
            <person name="Nagy L.G."/>
            <person name="Martin F."/>
            <person name="Kauserud H."/>
        </authorList>
    </citation>
    <scope>NUCLEOTIDE SEQUENCE</scope>
    <source>
        <strain evidence="2">CBHHK173m</strain>
    </source>
</reference>
<proteinExistence type="predicted"/>
<evidence type="ECO:0000313" key="3">
    <source>
        <dbReference type="Proteomes" id="UP001222325"/>
    </source>
</evidence>